<sequence length="183" mass="19782">MENVISRGWSRGLLVGALAAALVGGTAAAAQAGVDPALAAGTHRPATVVRPLDCSSIPSTADDNILRILRDVGNQRGVDDRVRLAEFETAWVESHANNLPCGDQDSIGVFQQRPSQGWGTYDQIMDPYYATNKFLDYAIPTAADNTWMTAGQVAQAVQRSEYPDRYDEAQGIAQDMINRSWGL</sequence>
<dbReference type="Proteomes" id="UP001500618">
    <property type="component" value="Unassembled WGS sequence"/>
</dbReference>
<proteinExistence type="predicted"/>
<evidence type="ECO:0008006" key="4">
    <source>
        <dbReference type="Google" id="ProtNLM"/>
    </source>
</evidence>
<comment type="caution">
    <text evidence="2">The sequence shown here is derived from an EMBL/GenBank/DDBJ whole genome shotgun (WGS) entry which is preliminary data.</text>
</comment>
<evidence type="ECO:0000313" key="2">
    <source>
        <dbReference type="EMBL" id="GAA1689240.1"/>
    </source>
</evidence>
<gene>
    <name evidence="2" type="ORF">GCM10009765_43270</name>
</gene>
<feature type="signal peptide" evidence="1">
    <location>
        <begin position="1"/>
        <end position="32"/>
    </location>
</feature>
<reference evidence="3" key="1">
    <citation type="journal article" date="2019" name="Int. J. Syst. Evol. Microbiol.">
        <title>The Global Catalogue of Microorganisms (GCM) 10K type strain sequencing project: providing services to taxonomists for standard genome sequencing and annotation.</title>
        <authorList>
            <consortium name="The Broad Institute Genomics Platform"/>
            <consortium name="The Broad Institute Genome Sequencing Center for Infectious Disease"/>
            <person name="Wu L."/>
            <person name="Ma J."/>
        </authorList>
    </citation>
    <scope>NUCLEOTIDE SEQUENCE [LARGE SCALE GENOMIC DNA]</scope>
    <source>
        <strain evidence="3">JCM 14718</strain>
    </source>
</reference>
<keyword evidence="1" id="KW-0732">Signal</keyword>
<accession>A0ABP4TLD6</accession>
<keyword evidence="3" id="KW-1185">Reference proteome</keyword>
<evidence type="ECO:0000256" key="1">
    <source>
        <dbReference type="SAM" id="SignalP"/>
    </source>
</evidence>
<evidence type="ECO:0000313" key="3">
    <source>
        <dbReference type="Proteomes" id="UP001500618"/>
    </source>
</evidence>
<dbReference type="EMBL" id="BAAANY010000017">
    <property type="protein sequence ID" value="GAA1689240.1"/>
    <property type="molecule type" value="Genomic_DNA"/>
</dbReference>
<feature type="chain" id="PRO_5046808238" description="Secreted protein" evidence="1">
    <location>
        <begin position="33"/>
        <end position="183"/>
    </location>
</feature>
<name>A0ABP4TLD6_9ACTN</name>
<organism evidence="2 3">
    <name type="scientific">Fodinicola feengrottensis</name>
    <dbReference type="NCBI Taxonomy" id="435914"/>
    <lineage>
        <taxon>Bacteria</taxon>
        <taxon>Bacillati</taxon>
        <taxon>Actinomycetota</taxon>
        <taxon>Actinomycetes</taxon>
        <taxon>Mycobacteriales</taxon>
        <taxon>Fodinicola</taxon>
    </lineage>
</organism>
<protein>
    <recommendedName>
        <fullName evidence="4">Secreted protein</fullName>
    </recommendedName>
</protein>